<evidence type="ECO:0000313" key="2">
    <source>
        <dbReference type="Proteomes" id="UP000739411"/>
    </source>
</evidence>
<accession>A0A935JYR7</accession>
<proteinExistence type="predicted"/>
<dbReference type="Proteomes" id="UP000739411">
    <property type="component" value="Unassembled WGS sequence"/>
</dbReference>
<evidence type="ECO:0008006" key="3">
    <source>
        <dbReference type="Google" id="ProtNLM"/>
    </source>
</evidence>
<name>A0A935JYR7_9RHOO</name>
<evidence type="ECO:0000313" key="1">
    <source>
        <dbReference type="EMBL" id="MBK7415675.1"/>
    </source>
</evidence>
<dbReference type="EMBL" id="JADJMS010000022">
    <property type="protein sequence ID" value="MBK7415675.1"/>
    <property type="molecule type" value="Genomic_DNA"/>
</dbReference>
<dbReference type="PANTHER" id="PTHR33803:SF3">
    <property type="entry name" value="BLL1974 PROTEIN"/>
    <property type="match status" value="1"/>
</dbReference>
<gene>
    <name evidence="1" type="ORF">IPJ38_11740</name>
</gene>
<sequence length="258" mass="28288">MATDDFFRTRLDQMINLRHPLAVLAGRMPRSQIEAALAPVFARKNRSGQVLPGNDMFRTTLENVGAGISVAGRPRLPIPLMAALLYLKHAFNLGDEELVTRWSEMWSGNTSVVRTNTRRQCLAMPPGFGRFRTAIGEAWVEELLKATIDTAVQCKAVRPAEFERVIVDTTVQEKAVAHPVDSRLLEIARAKIVQAAQCVGVALKQTFVKEGKELRRKAGGYAQAVPSIASAPSSVSCCAKLVANWKLQPANRRATSPN</sequence>
<reference evidence="1 2" key="1">
    <citation type="submission" date="2020-10" db="EMBL/GenBank/DDBJ databases">
        <title>Connecting structure to function with the recovery of over 1000 high-quality activated sludge metagenome-assembled genomes encoding full-length rRNA genes using long-read sequencing.</title>
        <authorList>
            <person name="Singleton C.M."/>
            <person name="Petriglieri F."/>
            <person name="Kristensen J.M."/>
            <person name="Kirkegaard R.H."/>
            <person name="Michaelsen T.Y."/>
            <person name="Andersen M.H."/>
            <person name="Karst S.M."/>
            <person name="Dueholm M.S."/>
            <person name="Nielsen P.H."/>
            <person name="Albertsen M."/>
        </authorList>
    </citation>
    <scope>NUCLEOTIDE SEQUENCE [LARGE SCALE GENOMIC DNA]</scope>
    <source>
        <strain evidence="1">EsbW_18-Q3-R4-48_BATAC.463</strain>
    </source>
</reference>
<organism evidence="1 2">
    <name type="scientific">Candidatus Dechloromonas phosphorivorans</name>
    <dbReference type="NCBI Taxonomy" id="2899244"/>
    <lineage>
        <taxon>Bacteria</taxon>
        <taxon>Pseudomonadati</taxon>
        <taxon>Pseudomonadota</taxon>
        <taxon>Betaproteobacteria</taxon>
        <taxon>Rhodocyclales</taxon>
        <taxon>Azonexaceae</taxon>
        <taxon>Dechloromonas</taxon>
    </lineage>
</organism>
<dbReference type="AlphaFoldDB" id="A0A935JYR7"/>
<comment type="caution">
    <text evidence="1">The sequence shown here is derived from an EMBL/GenBank/DDBJ whole genome shotgun (WGS) entry which is preliminary data.</text>
</comment>
<dbReference type="PANTHER" id="PTHR33803">
    <property type="entry name" value="IS1478 TRANSPOSASE"/>
    <property type="match status" value="1"/>
</dbReference>
<protein>
    <recommendedName>
        <fullName evidence="3">Transposase</fullName>
    </recommendedName>
</protein>